<dbReference type="AlphaFoldDB" id="A0A9Q4FYI3"/>
<accession>A0A9Q4FYI3</accession>
<keyword evidence="1" id="KW-0812">Transmembrane</keyword>
<proteinExistence type="predicted"/>
<protein>
    <submittedName>
        <fullName evidence="2">Uncharacterized protein</fullName>
    </submittedName>
</protein>
<gene>
    <name evidence="2" type="ORF">HXA33_04340</name>
</gene>
<dbReference type="RefSeq" id="WP_169837806.1">
    <property type="nucleotide sequence ID" value="NZ_JABXYM010000001.1"/>
</dbReference>
<name>A0A9Q4FYI3_SALAG</name>
<organism evidence="2 3">
    <name type="scientific">Salipaludibacillus agaradhaerens</name>
    <name type="common">Bacillus agaradhaerens</name>
    <dbReference type="NCBI Taxonomy" id="76935"/>
    <lineage>
        <taxon>Bacteria</taxon>
        <taxon>Bacillati</taxon>
        <taxon>Bacillota</taxon>
        <taxon>Bacilli</taxon>
        <taxon>Bacillales</taxon>
        <taxon>Bacillaceae</taxon>
    </lineage>
</organism>
<feature type="transmembrane region" description="Helical" evidence="1">
    <location>
        <begin position="27"/>
        <end position="47"/>
    </location>
</feature>
<evidence type="ECO:0000313" key="3">
    <source>
        <dbReference type="Proteomes" id="UP001057753"/>
    </source>
</evidence>
<dbReference type="Proteomes" id="UP001057753">
    <property type="component" value="Unassembled WGS sequence"/>
</dbReference>
<keyword evidence="3" id="KW-1185">Reference proteome</keyword>
<reference evidence="2" key="1">
    <citation type="submission" date="2020-06" db="EMBL/GenBank/DDBJ databases">
        <title>Insight into the genomes of haloalkaliphilic bacilli from Kenyan soda lakes.</title>
        <authorList>
            <person name="Mwirichia R."/>
            <person name="Villamizar G.C."/>
            <person name="Poehlein A."/>
            <person name="Mugweru J."/>
            <person name="Kipnyargis A."/>
            <person name="Kiplimo D."/>
            <person name="Orwa P."/>
            <person name="Daniel R."/>
        </authorList>
    </citation>
    <scope>NUCLEOTIDE SEQUENCE</scope>
    <source>
        <strain evidence="2">B1096_S55</strain>
    </source>
</reference>
<keyword evidence="1" id="KW-0472">Membrane</keyword>
<comment type="caution">
    <text evidence="2">The sequence shown here is derived from an EMBL/GenBank/DDBJ whole genome shotgun (WGS) entry which is preliminary data.</text>
</comment>
<keyword evidence="1" id="KW-1133">Transmembrane helix</keyword>
<evidence type="ECO:0000256" key="1">
    <source>
        <dbReference type="SAM" id="Phobius"/>
    </source>
</evidence>
<dbReference type="EMBL" id="JABXYM010000001">
    <property type="protein sequence ID" value="MCR6095764.1"/>
    <property type="molecule type" value="Genomic_DNA"/>
</dbReference>
<sequence length="55" mass="6197">MRLLFGVIIFSVVSLLAFFMIVNGTDVPVEVAVIVALLLGGVIEWLFHRFIKVRH</sequence>
<evidence type="ECO:0000313" key="2">
    <source>
        <dbReference type="EMBL" id="MCR6095764.1"/>
    </source>
</evidence>